<reference evidence="1 2" key="1">
    <citation type="submission" date="2020-08" db="EMBL/GenBank/DDBJ databases">
        <authorList>
            <person name="Newling K."/>
            <person name="Davey J."/>
            <person name="Forrester S."/>
        </authorList>
    </citation>
    <scope>NUCLEOTIDE SEQUENCE [LARGE SCALE GENOMIC DNA]</scope>
    <source>
        <strain evidence="2">Crithidia deanei Carvalho (ATCC PRA-265)</strain>
    </source>
</reference>
<sequence>MVRSFEKKLNTAPYVVFTVGVQYPSELEELTNTVRSVASGKGDDTIIKTLLERIRRQLESCLVALGGVHFAGKVGNKSVLEFVSHRVEKPKKEALSERKKAKTEKDRAPIHSEEEMSVFDLSAVLRLNYSRGPVTYKNENKMYLEKVMRTASVLVSHVLLDTTEEELTGVKREEDGRPTEKRKRGLEIPLNVALSVVSVQYK</sequence>
<keyword evidence="2" id="KW-1185">Reference proteome</keyword>
<dbReference type="VEuPathDB" id="TriTrypDB:ADEAN_000803400"/>
<accession>A0A7G2CQQ2</accession>
<gene>
    <name evidence="1" type="ORF">ADEAN_000803400</name>
</gene>
<name>A0A7G2CQQ2_9TRYP</name>
<dbReference type="Proteomes" id="UP000515908">
    <property type="component" value="Chromosome 17"/>
</dbReference>
<evidence type="ECO:0000313" key="2">
    <source>
        <dbReference type="Proteomes" id="UP000515908"/>
    </source>
</evidence>
<dbReference type="AlphaFoldDB" id="A0A7G2CQQ2"/>
<protein>
    <submittedName>
        <fullName evidence="1">Uncharacterized protein</fullName>
    </submittedName>
</protein>
<proteinExistence type="predicted"/>
<organism evidence="1 2">
    <name type="scientific">Angomonas deanei</name>
    <dbReference type="NCBI Taxonomy" id="59799"/>
    <lineage>
        <taxon>Eukaryota</taxon>
        <taxon>Discoba</taxon>
        <taxon>Euglenozoa</taxon>
        <taxon>Kinetoplastea</taxon>
        <taxon>Metakinetoplastina</taxon>
        <taxon>Trypanosomatida</taxon>
        <taxon>Trypanosomatidae</taxon>
        <taxon>Strigomonadinae</taxon>
        <taxon>Angomonas</taxon>
    </lineage>
</organism>
<dbReference type="EMBL" id="LR877161">
    <property type="protein sequence ID" value="CAD2220512.1"/>
    <property type="molecule type" value="Genomic_DNA"/>
</dbReference>
<evidence type="ECO:0000313" key="1">
    <source>
        <dbReference type="EMBL" id="CAD2220512.1"/>
    </source>
</evidence>